<name>A0A8J9VLL4_9NEOP</name>
<dbReference type="EMBL" id="OV170227">
    <property type="protein sequence ID" value="CAH0728840.1"/>
    <property type="molecule type" value="Genomic_DNA"/>
</dbReference>
<keyword evidence="3" id="KW-0012">Acyltransferase</keyword>
<dbReference type="Pfam" id="PF16076">
    <property type="entry name" value="Acyltransf_C"/>
    <property type="match status" value="1"/>
</dbReference>
<evidence type="ECO:0000256" key="2">
    <source>
        <dbReference type="ARBA" id="ARBA00022679"/>
    </source>
</evidence>
<dbReference type="PANTHER" id="PTHR10983:SF24">
    <property type="entry name" value="1-ACYLGLYCEROL-3-PHOSPHATE O-ACYLTRANSFERASE 3, ISOFORM E-RELATED"/>
    <property type="match status" value="1"/>
</dbReference>
<dbReference type="SUPFAM" id="SSF69593">
    <property type="entry name" value="Glycerol-3-phosphate (1)-acyltransferase"/>
    <property type="match status" value="1"/>
</dbReference>
<evidence type="ECO:0000259" key="5">
    <source>
        <dbReference type="SMART" id="SM00563"/>
    </source>
</evidence>
<evidence type="ECO:0000313" key="6">
    <source>
        <dbReference type="EMBL" id="CAH0728840.1"/>
    </source>
</evidence>
<evidence type="ECO:0000256" key="1">
    <source>
        <dbReference type="ARBA" id="ARBA00008655"/>
    </source>
</evidence>
<feature type="transmembrane region" description="Helical" evidence="4">
    <location>
        <begin position="383"/>
        <end position="400"/>
    </location>
</feature>
<keyword evidence="2" id="KW-0808">Transferase</keyword>
<dbReference type="InterPro" id="IPR032098">
    <property type="entry name" value="Acyltransf_C"/>
</dbReference>
<proteinExistence type="inferred from homology"/>
<accession>A0A8J9VLL4</accession>
<dbReference type="Proteomes" id="UP000838878">
    <property type="component" value="Chromosome 7"/>
</dbReference>
<feature type="transmembrane region" description="Helical" evidence="4">
    <location>
        <begin position="353"/>
        <end position="377"/>
    </location>
</feature>
<evidence type="ECO:0000256" key="3">
    <source>
        <dbReference type="ARBA" id="ARBA00023315"/>
    </source>
</evidence>
<feature type="non-terminal residue" evidence="6">
    <location>
        <position position="420"/>
    </location>
</feature>
<dbReference type="InterPro" id="IPR002123">
    <property type="entry name" value="Plipid/glycerol_acylTrfase"/>
</dbReference>
<dbReference type="OrthoDB" id="189226at2759"/>
<protein>
    <recommendedName>
        <fullName evidence="5">Phospholipid/glycerol acyltransferase domain-containing protein</fullName>
    </recommendedName>
</protein>
<keyword evidence="7" id="KW-1185">Reference proteome</keyword>
<feature type="transmembrane region" description="Helical" evidence="4">
    <location>
        <begin position="52"/>
        <end position="75"/>
    </location>
</feature>
<keyword evidence="4" id="KW-0812">Transmembrane</keyword>
<sequence length="420" mass="48821">MAILGECQGNDVFTIGAIIFLNCLKFHEIISKLDRYRMLYLNVLKQSTIVHLCFAISYFTSGLILSLVQAVLFFSLKPFNKVLYRKINYYLSYSFYCQLVFMSEWWSGTKLSIYIKKDEYDRYYGKEHGYLIMNHSYEVDWLMGWHFCDGIKVLGNCKAYAKKSIQYLPPIGWIWKFSEFVFLERSFDKDKEIIKKQISEICDYPDPVWLLMTPEGTRFTKKKHEASLSFAKEKNLPLLKHHLTPRTRGFTTSLQYFRGKIPAIYNIQLAFEKDSKVPPTLTSMLYGKPVHAHLYIERIPVETVPEDEAEATKWLHDLFVVKDKMQDSFMNTGDFFQESGVERVAPFQRPKRIYSLLNTLGWAVITLTPMLYYLLGLLFSGKLLYFSIGGAILAAFYILLQKSIGMSKISQGSSYGAEKK</sequence>
<feature type="domain" description="Phospholipid/glycerol acyltransferase" evidence="5">
    <location>
        <begin position="129"/>
        <end position="251"/>
    </location>
</feature>
<dbReference type="SMART" id="SM00563">
    <property type="entry name" value="PlsC"/>
    <property type="match status" value="1"/>
</dbReference>
<keyword evidence="4" id="KW-0472">Membrane</keyword>
<dbReference type="GO" id="GO:0012505">
    <property type="term" value="C:endomembrane system"/>
    <property type="evidence" value="ECO:0007669"/>
    <property type="project" value="TreeGrafter"/>
</dbReference>
<dbReference type="CDD" id="cd07990">
    <property type="entry name" value="LPLAT_LCLAT1-like"/>
    <property type="match status" value="1"/>
</dbReference>
<gene>
    <name evidence="6" type="ORF">BINO364_LOCUS14011</name>
</gene>
<dbReference type="Pfam" id="PF01553">
    <property type="entry name" value="Acyltransferase"/>
    <property type="match status" value="1"/>
</dbReference>
<evidence type="ECO:0000256" key="4">
    <source>
        <dbReference type="SAM" id="Phobius"/>
    </source>
</evidence>
<evidence type="ECO:0000313" key="7">
    <source>
        <dbReference type="Proteomes" id="UP000838878"/>
    </source>
</evidence>
<reference evidence="6" key="1">
    <citation type="submission" date="2021-12" db="EMBL/GenBank/DDBJ databases">
        <authorList>
            <person name="Martin H S."/>
        </authorList>
    </citation>
    <scope>NUCLEOTIDE SEQUENCE</scope>
</reference>
<dbReference type="PANTHER" id="PTHR10983">
    <property type="entry name" value="1-ACYLGLYCEROL-3-PHOSPHATE ACYLTRANSFERASE-RELATED"/>
    <property type="match status" value="1"/>
</dbReference>
<comment type="similarity">
    <text evidence="1">Belongs to the 1-acyl-sn-glycerol-3-phosphate acyltransferase family.</text>
</comment>
<keyword evidence="4" id="KW-1133">Transmembrane helix</keyword>
<dbReference type="GO" id="GO:0003841">
    <property type="term" value="F:1-acylglycerol-3-phosphate O-acyltransferase activity"/>
    <property type="evidence" value="ECO:0007669"/>
    <property type="project" value="TreeGrafter"/>
</dbReference>
<organism evidence="6 7">
    <name type="scientific">Brenthis ino</name>
    <name type="common">lesser marbled fritillary</name>
    <dbReference type="NCBI Taxonomy" id="405034"/>
    <lineage>
        <taxon>Eukaryota</taxon>
        <taxon>Metazoa</taxon>
        <taxon>Ecdysozoa</taxon>
        <taxon>Arthropoda</taxon>
        <taxon>Hexapoda</taxon>
        <taxon>Insecta</taxon>
        <taxon>Pterygota</taxon>
        <taxon>Neoptera</taxon>
        <taxon>Endopterygota</taxon>
        <taxon>Lepidoptera</taxon>
        <taxon>Glossata</taxon>
        <taxon>Ditrysia</taxon>
        <taxon>Papilionoidea</taxon>
        <taxon>Nymphalidae</taxon>
        <taxon>Heliconiinae</taxon>
        <taxon>Argynnini</taxon>
        <taxon>Brenthis</taxon>
    </lineage>
</organism>
<dbReference type="AlphaFoldDB" id="A0A8J9VLL4"/>
<feature type="transmembrane region" description="Helical" evidence="4">
    <location>
        <begin position="12"/>
        <end position="31"/>
    </location>
</feature>